<sequence length="360" mass="40631">MSTIQRFVIHELFKGKVPDKASELLDLEHDIILDLAQQLLKVKDNRTAVLWGQFKSNADFPMNLKELNAELPESEQDKVFFDLTISTMDALYDEIVHTNSKGGYICFIEYKSFKDTRLMAAMITNTAGIKLTNLKPTKEIHVDLSKLHQAVDINVARYFLSLKQGYTKNYLSFIGKGKDTDYFANSFGCINKTTPAKAVAKAPRVLKDFLEQFEADHETQKSARSQLVKYLSDNVNKEVHLTKINEIAIAHVPESCTEEQKQSFIEFSKQDDYEMPATFYAAKNSVDKLAKVYYSGEAFNLNFDLDSIGLVGIEADSNKPILFDQESDDVIIRGQMITDDVKEAILAAINLSDKDDSSTT</sequence>
<dbReference type="GO" id="GO:0003727">
    <property type="term" value="F:single-stranded RNA binding"/>
    <property type="evidence" value="ECO:0007669"/>
    <property type="project" value="TreeGrafter"/>
</dbReference>
<dbReference type="EMBL" id="AHBZ03000012">
    <property type="protein sequence ID" value="KAF7775072.1"/>
    <property type="molecule type" value="Genomic_DNA"/>
</dbReference>
<comment type="similarity">
    <text evidence="2">Belongs to the YejK family.</text>
</comment>
<dbReference type="GO" id="GO:0043590">
    <property type="term" value="C:bacterial nucleoid"/>
    <property type="evidence" value="ECO:0007669"/>
    <property type="project" value="TreeGrafter"/>
</dbReference>
<comment type="caution">
    <text evidence="4">The sequence shown here is derived from an EMBL/GenBank/DDBJ whole genome shotgun (WGS) entry which is preliminary data.</text>
</comment>
<evidence type="ECO:0000256" key="1">
    <source>
        <dbReference type="ARBA" id="ARBA00004453"/>
    </source>
</evidence>
<evidence type="ECO:0000256" key="2">
    <source>
        <dbReference type="ARBA" id="ARBA00009035"/>
    </source>
</evidence>
<gene>
    <name evidence="4" type="primary">ndpA</name>
    <name evidence="4" type="ORF">PCIT_a1171</name>
</gene>
<comment type="subcellular location">
    <subcellularLocation>
        <location evidence="1">Cytoplasm</location>
        <location evidence="1">Nucleoid</location>
    </subcellularLocation>
</comment>
<evidence type="ECO:0000256" key="3">
    <source>
        <dbReference type="ARBA" id="ARBA00022490"/>
    </source>
</evidence>
<organism evidence="4 5">
    <name type="scientific">Pseudoalteromonas citrea</name>
    <dbReference type="NCBI Taxonomy" id="43655"/>
    <lineage>
        <taxon>Bacteria</taxon>
        <taxon>Pseudomonadati</taxon>
        <taxon>Pseudomonadota</taxon>
        <taxon>Gammaproteobacteria</taxon>
        <taxon>Alteromonadales</taxon>
        <taxon>Pseudoalteromonadaceae</taxon>
        <taxon>Pseudoalteromonas</taxon>
    </lineage>
</organism>
<dbReference type="Proteomes" id="UP000016487">
    <property type="component" value="Unassembled WGS sequence"/>
</dbReference>
<dbReference type="Pfam" id="PF04245">
    <property type="entry name" value="NA37"/>
    <property type="match status" value="1"/>
</dbReference>
<dbReference type="InterPro" id="IPR007358">
    <property type="entry name" value="Nucleoid_associated_NdpA"/>
</dbReference>
<keyword evidence="3" id="KW-0963">Cytoplasm</keyword>
<evidence type="ECO:0000313" key="5">
    <source>
        <dbReference type="Proteomes" id="UP000016487"/>
    </source>
</evidence>
<dbReference type="PANTHER" id="PTHR38772:SF1">
    <property type="entry name" value="NUCLEOID-ASSOCIATED PROTEIN YEJK"/>
    <property type="match status" value="1"/>
</dbReference>
<proteinExistence type="inferred from homology"/>
<dbReference type="GO" id="GO:0003690">
    <property type="term" value="F:double-stranded DNA binding"/>
    <property type="evidence" value="ECO:0007669"/>
    <property type="project" value="TreeGrafter"/>
</dbReference>
<protein>
    <submittedName>
        <fullName evidence="4">Nucleoid-associated protein</fullName>
    </submittedName>
</protein>
<reference evidence="4" key="2">
    <citation type="submission" date="2015-03" db="EMBL/GenBank/DDBJ databases">
        <title>Genome sequence of Pseudoalteromonas citrea.</title>
        <authorList>
            <person name="Xie B.-B."/>
            <person name="Rong J.-C."/>
            <person name="Qin Q.-L."/>
            <person name="Zhang Y.-Z."/>
        </authorList>
    </citation>
    <scope>NUCLEOTIDE SEQUENCE</scope>
    <source>
        <strain evidence="4">DSM 8771</strain>
    </source>
</reference>
<name>A0AAD4ALT2_9GAMM</name>
<reference evidence="4" key="1">
    <citation type="journal article" date="2012" name="J. Bacteriol.">
        <title>Genome sequences of type strains of seven species of the marine bacterium Pseudoalteromonas.</title>
        <authorList>
            <person name="Xie B.B."/>
            <person name="Shu Y.L."/>
            <person name="Qin Q.L."/>
            <person name="Rong J.C."/>
            <person name="Zhang X.Y."/>
            <person name="Chen X.L."/>
            <person name="Shi M."/>
            <person name="He H.L."/>
            <person name="Zhou B.C."/>
            <person name="Zhang Y.Z."/>
        </authorList>
    </citation>
    <scope>NUCLEOTIDE SEQUENCE</scope>
    <source>
        <strain evidence="4">DSM 8771</strain>
    </source>
</reference>
<accession>A0AAD4ALT2</accession>
<evidence type="ECO:0000313" key="4">
    <source>
        <dbReference type="EMBL" id="KAF7775072.1"/>
    </source>
</evidence>
<dbReference type="PANTHER" id="PTHR38772">
    <property type="match status" value="1"/>
</dbReference>
<dbReference type="AlphaFoldDB" id="A0AAD4ALT2"/>
<dbReference type="RefSeq" id="WP_010364637.1">
    <property type="nucleotide sequence ID" value="NZ_AHBZ03000012.1"/>
</dbReference>